<evidence type="ECO:0000256" key="3">
    <source>
        <dbReference type="ARBA" id="ARBA00012513"/>
    </source>
</evidence>
<dbReference type="InterPro" id="IPR000719">
    <property type="entry name" value="Prot_kinase_dom"/>
</dbReference>
<dbReference type="PANTHER" id="PTHR24419:SF18">
    <property type="entry name" value="SERINE_THREONINE-PROTEIN KINASE HASPIN"/>
    <property type="match status" value="1"/>
</dbReference>
<feature type="compositionally biased region" description="Basic residues" evidence="13">
    <location>
        <begin position="133"/>
        <end position="146"/>
    </location>
</feature>
<keyword evidence="9" id="KW-0418">Kinase</keyword>
<dbReference type="SMART" id="SM01331">
    <property type="entry name" value="DUF3635"/>
    <property type="match status" value="1"/>
</dbReference>
<dbReference type="GO" id="GO:0005634">
    <property type="term" value="C:nucleus"/>
    <property type="evidence" value="ECO:0007669"/>
    <property type="project" value="TreeGrafter"/>
</dbReference>
<dbReference type="GO" id="GO:0072354">
    <property type="term" value="F:histone H3T3 kinase activity"/>
    <property type="evidence" value="ECO:0007669"/>
    <property type="project" value="TreeGrafter"/>
</dbReference>
<proteinExistence type="predicted"/>
<evidence type="ECO:0000256" key="5">
    <source>
        <dbReference type="ARBA" id="ARBA00022490"/>
    </source>
</evidence>
<reference evidence="15" key="1">
    <citation type="submission" date="2015-04" db="UniProtKB">
        <authorList>
            <consortium name="EnsemblPlants"/>
        </authorList>
    </citation>
    <scope>IDENTIFICATION</scope>
</reference>
<evidence type="ECO:0000256" key="7">
    <source>
        <dbReference type="ARBA" id="ARBA00022679"/>
    </source>
</evidence>
<dbReference type="EC" id="2.7.11.1" evidence="3"/>
<dbReference type="Proteomes" id="UP000026962">
    <property type="component" value="Chromosome 7"/>
</dbReference>
<evidence type="ECO:0000256" key="12">
    <source>
        <dbReference type="ARBA" id="ARBA00048679"/>
    </source>
</evidence>
<accession>A0A0E0LNV3</accession>
<comment type="catalytic activity">
    <reaction evidence="12">
        <text>L-seryl-[protein] + ATP = O-phospho-L-seryl-[protein] + ADP + H(+)</text>
        <dbReference type="Rhea" id="RHEA:17989"/>
        <dbReference type="Rhea" id="RHEA-COMP:9863"/>
        <dbReference type="Rhea" id="RHEA-COMP:11604"/>
        <dbReference type="ChEBI" id="CHEBI:15378"/>
        <dbReference type="ChEBI" id="CHEBI:29999"/>
        <dbReference type="ChEBI" id="CHEBI:30616"/>
        <dbReference type="ChEBI" id="CHEBI:83421"/>
        <dbReference type="ChEBI" id="CHEBI:456216"/>
        <dbReference type="EC" id="2.7.11.1"/>
    </reaction>
</comment>
<dbReference type="PROSITE" id="PS50011">
    <property type="entry name" value="PROTEIN_KINASE_DOM"/>
    <property type="match status" value="1"/>
</dbReference>
<reference evidence="15" key="2">
    <citation type="submission" date="2018-05" db="EMBL/GenBank/DDBJ databases">
        <title>OpunRS2 (Oryza punctata Reference Sequence Version 2).</title>
        <authorList>
            <person name="Zhang J."/>
            <person name="Kudrna D."/>
            <person name="Lee S."/>
            <person name="Talag J."/>
            <person name="Welchert J."/>
            <person name="Wing R.A."/>
        </authorList>
    </citation>
    <scope>NUCLEOTIDE SEQUENCE [LARGE SCALE GENOMIC DNA]</scope>
</reference>
<dbReference type="GO" id="GO:0005524">
    <property type="term" value="F:ATP binding"/>
    <property type="evidence" value="ECO:0007669"/>
    <property type="project" value="UniProtKB-KW"/>
</dbReference>
<keyword evidence="5" id="KW-0963">Cytoplasm</keyword>
<keyword evidence="16" id="KW-1185">Reference proteome</keyword>
<dbReference type="FunFam" id="1.10.510.10:FF:000401">
    <property type="entry name" value="serine/threonine-protein kinase haspin"/>
    <property type="match status" value="1"/>
</dbReference>
<sequence length="661" mass="73314">MATTRDLSAIHMATTTREAAAPGPTAQRASTPSGHHHHAGARGGGAGGDLWSEILGSGGAARIGVVYGRRRAQEASRPRDVDVRRGIAAGDNRPSFAPSKRTSWNRSLSIRGRESILFAPGTKIQPQQNPCRAQKRPPKPGNRVKRTFGGPPDLRKEKAYFEEVDAFELMEESPSPKNFGTWARGMEQNYIVHDLSAILERWKISKLAKFAASRPLFDIMETPLVPSVRSDCSLHDSYRTPEKDMGSRTNPMRRTIPSGLSDKTSILTSFSKLNIKEEPDDSSIPSLSAEAMTAFAQLLLVCSQSAPITLAEALYSSLNEDVHGNSTPGSIVKLGEGTFGEAFRVGSTVCKVVPFDGTSLVNGETQKKAEEVLEEVLLCLTLNNLRANRGDNVKENSCHGFIETKDFWVCQGPYDPSLICAWEDWDAKWSSENDHPNDFSNEQCYIVFVQADGGRDLEKFALLDYDEACSLLVQVTAALAVAESACEFEHRDLHWGNILLDRDETQDKNHTMGFTLQGKNMCARTFGLNVSIIDFTLSRINTGDAILFLDLSTDPALFEGPKRDKQAETYRKMKQITNDYWEGSFPKTNVVWLIYLVDIVLQKRYSTFSSKDDRELRALKKRLAKYDSARDCLTDSFFSSLLSDEDAQPDIARSASELSLQ</sequence>
<protein>
    <recommendedName>
        <fullName evidence="3">non-specific serine/threonine protein kinase</fullName>
        <ecNumber evidence="3">2.7.11.1</ecNumber>
    </recommendedName>
</protein>
<evidence type="ECO:0000256" key="1">
    <source>
        <dbReference type="ARBA" id="ARBA00004286"/>
    </source>
</evidence>
<feature type="region of interest" description="Disordered" evidence="13">
    <location>
        <begin position="231"/>
        <end position="258"/>
    </location>
</feature>
<dbReference type="OMA" id="DYWEGSF"/>
<feature type="region of interest" description="Disordered" evidence="13">
    <location>
        <begin position="121"/>
        <end position="152"/>
    </location>
</feature>
<feature type="domain" description="Protein kinase" evidence="14">
    <location>
        <begin position="328"/>
        <end position="661"/>
    </location>
</feature>
<dbReference type="Gene3D" id="1.10.510.10">
    <property type="entry name" value="Transferase(Phosphotransferase) domain 1"/>
    <property type="match status" value="1"/>
</dbReference>
<keyword evidence="7" id="KW-0808">Transferase</keyword>
<comment type="subcellular location">
    <subcellularLocation>
        <location evidence="1">Chromosome</location>
    </subcellularLocation>
    <subcellularLocation>
        <location evidence="2">Cytoplasm</location>
    </subcellularLocation>
</comment>
<keyword evidence="4" id="KW-0158">Chromosome</keyword>
<dbReference type="eggNOG" id="KOG2464">
    <property type="taxonomic scope" value="Eukaryota"/>
</dbReference>
<evidence type="ECO:0000256" key="6">
    <source>
        <dbReference type="ARBA" id="ARBA00022527"/>
    </source>
</evidence>
<dbReference type="GO" id="GO:0035556">
    <property type="term" value="P:intracellular signal transduction"/>
    <property type="evidence" value="ECO:0007669"/>
    <property type="project" value="TreeGrafter"/>
</dbReference>
<dbReference type="AlphaFoldDB" id="A0A0E0LNV3"/>
<organism evidence="15">
    <name type="scientific">Oryza punctata</name>
    <name type="common">Red rice</name>
    <dbReference type="NCBI Taxonomy" id="4537"/>
    <lineage>
        <taxon>Eukaryota</taxon>
        <taxon>Viridiplantae</taxon>
        <taxon>Streptophyta</taxon>
        <taxon>Embryophyta</taxon>
        <taxon>Tracheophyta</taxon>
        <taxon>Spermatophyta</taxon>
        <taxon>Magnoliopsida</taxon>
        <taxon>Liliopsida</taxon>
        <taxon>Poales</taxon>
        <taxon>Poaceae</taxon>
        <taxon>BOP clade</taxon>
        <taxon>Oryzoideae</taxon>
        <taxon>Oryzeae</taxon>
        <taxon>Oryzinae</taxon>
        <taxon>Oryza</taxon>
    </lineage>
</organism>
<evidence type="ECO:0000256" key="9">
    <source>
        <dbReference type="ARBA" id="ARBA00022777"/>
    </source>
</evidence>
<evidence type="ECO:0000256" key="4">
    <source>
        <dbReference type="ARBA" id="ARBA00022454"/>
    </source>
</evidence>
<comment type="catalytic activity">
    <reaction evidence="11">
        <text>L-threonyl-[protein] + ATP = O-phospho-L-threonyl-[protein] + ADP + H(+)</text>
        <dbReference type="Rhea" id="RHEA:46608"/>
        <dbReference type="Rhea" id="RHEA-COMP:11060"/>
        <dbReference type="Rhea" id="RHEA-COMP:11605"/>
        <dbReference type="ChEBI" id="CHEBI:15378"/>
        <dbReference type="ChEBI" id="CHEBI:30013"/>
        <dbReference type="ChEBI" id="CHEBI:30616"/>
        <dbReference type="ChEBI" id="CHEBI:61977"/>
        <dbReference type="ChEBI" id="CHEBI:456216"/>
        <dbReference type="EC" id="2.7.11.1"/>
    </reaction>
</comment>
<name>A0A0E0LNV3_ORYPU</name>
<dbReference type="Pfam" id="PF12330">
    <property type="entry name" value="Haspin_kinase"/>
    <property type="match status" value="1"/>
</dbReference>
<feature type="compositionally biased region" description="Basic and acidic residues" evidence="13">
    <location>
        <begin position="232"/>
        <end position="246"/>
    </location>
</feature>
<evidence type="ECO:0000256" key="11">
    <source>
        <dbReference type="ARBA" id="ARBA00047899"/>
    </source>
</evidence>
<evidence type="ECO:0000256" key="13">
    <source>
        <dbReference type="SAM" id="MobiDB-lite"/>
    </source>
</evidence>
<evidence type="ECO:0000313" key="16">
    <source>
        <dbReference type="Proteomes" id="UP000026962"/>
    </source>
</evidence>
<dbReference type="InterPro" id="IPR011009">
    <property type="entry name" value="Kinase-like_dom_sf"/>
</dbReference>
<dbReference type="GO" id="GO:0005694">
    <property type="term" value="C:chromosome"/>
    <property type="evidence" value="ECO:0007669"/>
    <property type="project" value="UniProtKB-SubCell"/>
</dbReference>
<dbReference type="EnsemblPlants" id="OPUNC07G22260.1">
    <property type="protein sequence ID" value="OPUNC07G22260.1"/>
    <property type="gene ID" value="OPUNC07G22260"/>
</dbReference>
<dbReference type="STRING" id="4537.A0A0E0LNV3"/>
<dbReference type="Gene3D" id="3.30.200.20">
    <property type="entry name" value="Phosphorylase Kinase, domain 1"/>
    <property type="match status" value="1"/>
</dbReference>
<dbReference type="SUPFAM" id="SSF56112">
    <property type="entry name" value="Protein kinase-like (PK-like)"/>
    <property type="match status" value="1"/>
</dbReference>
<dbReference type="Gramene" id="OPUNC07G22260.1">
    <property type="protein sequence ID" value="OPUNC07G22260.1"/>
    <property type="gene ID" value="OPUNC07G22260"/>
</dbReference>
<keyword evidence="8" id="KW-0547">Nucleotide-binding</keyword>
<dbReference type="PANTHER" id="PTHR24419">
    <property type="entry name" value="INTERLEUKIN-1 RECEPTOR-ASSOCIATED KINASE"/>
    <property type="match status" value="1"/>
</dbReference>
<evidence type="ECO:0000313" key="15">
    <source>
        <dbReference type="EnsemblPlants" id="OPUNC07G22260.1"/>
    </source>
</evidence>
<keyword evidence="10" id="KW-0067">ATP-binding</keyword>
<evidence type="ECO:0000259" key="14">
    <source>
        <dbReference type="PROSITE" id="PS50011"/>
    </source>
</evidence>
<dbReference type="GO" id="GO:0005737">
    <property type="term" value="C:cytoplasm"/>
    <property type="evidence" value="ECO:0007669"/>
    <property type="project" value="UniProtKB-SubCell"/>
</dbReference>
<feature type="region of interest" description="Disordered" evidence="13">
    <location>
        <begin position="1"/>
        <end position="46"/>
    </location>
</feature>
<dbReference type="GO" id="GO:0000278">
    <property type="term" value="P:mitotic cell cycle"/>
    <property type="evidence" value="ECO:0007669"/>
    <property type="project" value="TreeGrafter"/>
</dbReference>
<evidence type="ECO:0000256" key="2">
    <source>
        <dbReference type="ARBA" id="ARBA00004496"/>
    </source>
</evidence>
<evidence type="ECO:0000256" key="10">
    <source>
        <dbReference type="ARBA" id="ARBA00022840"/>
    </source>
</evidence>
<evidence type="ECO:0000256" key="8">
    <source>
        <dbReference type="ARBA" id="ARBA00022741"/>
    </source>
</evidence>
<dbReference type="InterPro" id="IPR024604">
    <property type="entry name" value="GSG2_C"/>
</dbReference>
<dbReference type="HOGENOM" id="CLU_019002_1_0_1"/>
<keyword evidence="6" id="KW-0723">Serine/threonine-protein kinase</keyword>